<dbReference type="PANTHER" id="PTHR45888">
    <property type="entry name" value="HL01030P-RELATED"/>
    <property type="match status" value="1"/>
</dbReference>
<feature type="domain" description="PHD-type" evidence="11">
    <location>
        <begin position="485"/>
        <end position="533"/>
    </location>
</feature>
<evidence type="ECO:0000256" key="9">
    <source>
        <dbReference type="PROSITE-ProRule" id="PRU00146"/>
    </source>
</evidence>
<evidence type="ECO:0000259" key="11">
    <source>
        <dbReference type="PROSITE" id="PS50016"/>
    </source>
</evidence>
<dbReference type="WBParaSite" id="scaffold33999_cov278.g21086">
    <property type="protein sequence ID" value="scaffold33999_cov278.g21086"/>
    <property type="gene ID" value="scaffold33999_cov278.g21086"/>
</dbReference>
<organism evidence="12 13">
    <name type="scientific">Meloidogyne javanica</name>
    <name type="common">Root-knot nematode worm</name>
    <dbReference type="NCBI Taxonomy" id="6303"/>
    <lineage>
        <taxon>Eukaryota</taxon>
        <taxon>Metazoa</taxon>
        <taxon>Ecdysozoa</taxon>
        <taxon>Nematoda</taxon>
        <taxon>Chromadorea</taxon>
        <taxon>Rhabditida</taxon>
        <taxon>Tylenchina</taxon>
        <taxon>Tylenchomorpha</taxon>
        <taxon>Tylenchoidea</taxon>
        <taxon>Meloidogynidae</taxon>
        <taxon>Meloidogyninae</taxon>
        <taxon>Meloidogyne</taxon>
        <taxon>Meloidogyne incognita group</taxon>
    </lineage>
</organism>
<keyword evidence="3" id="KW-0677">Repeat</keyword>
<dbReference type="Pfam" id="PF00628">
    <property type="entry name" value="PHD"/>
    <property type="match status" value="2"/>
</dbReference>
<keyword evidence="7" id="KW-0804">Transcription</keyword>
<protein>
    <submittedName>
        <fullName evidence="13">PHD-type domain-containing protein</fullName>
    </submittedName>
</protein>
<keyword evidence="6" id="KW-0805">Transcription regulation</keyword>
<dbReference type="PANTHER" id="PTHR45888:SF4">
    <property type="entry name" value="PHD FINGER PROTEIN 10"/>
    <property type="match status" value="1"/>
</dbReference>
<evidence type="ECO:0000256" key="8">
    <source>
        <dbReference type="ARBA" id="ARBA00023242"/>
    </source>
</evidence>
<evidence type="ECO:0000256" key="10">
    <source>
        <dbReference type="SAM" id="MobiDB-lite"/>
    </source>
</evidence>
<feature type="region of interest" description="Disordered" evidence="10">
    <location>
        <begin position="1"/>
        <end position="62"/>
    </location>
</feature>
<dbReference type="GO" id="GO:0008270">
    <property type="term" value="F:zinc ion binding"/>
    <property type="evidence" value="ECO:0007669"/>
    <property type="project" value="UniProtKB-KW"/>
</dbReference>
<dbReference type="SMART" id="SM00249">
    <property type="entry name" value="PHD"/>
    <property type="match status" value="2"/>
</dbReference>
<dbReference type="InterPro" id="IPR001965">
    <property type="entry name" value="Znf_PHD"/>
</dbReference>
<feature type="region of interest" description="Disordered" evidence="10">
    <location>
        <begin position="564"/>
        <end position="605"/>
    </location>
</feature>
<dbReference type="Proteomes" id="UP000887561">
    <property type="component" value="Unplaced"/>
</dbReference>
<evidence type="ECO:0000313" key="13">
    <source>
        <dbReference type="WBParaSite" id="scaffold33999_cov278.g21086"/>
    </source>
</evidence>
<dbReference type="Gene3D" id="3.30.40.10">
    <property type="entry name" value="Zinc/RING finger domain, C3HC4 (zinc finger)"/>
    <property type="match status" value="1"/>
</dbReference>
<feature type="compositionally biased region" description="Basic residues" evidence="10">
    <location>
        <begin position="585"/>
        <end position="595"/>
    </location>
</feature>
<evidence type="ECO:0000256" key="5">
    <source>
        <dbReference type="ARBA" id="ARBA00022833"/>
    </source>
</evidence>
<keyword evidence="8" id="KW-0539">Nucleus</keyword>
<evidence type="ECO:0000256" key="6">
    <source>
        <dbReference type="ARBA" id="ARBA00023015"/>
    </source>
</evidence>
<accession>A0A915M7Q6</accession>
<evidence type="ECO:0000256" key="2">
    <source>
        <dbReference type="ARBA" id="ARBA00022723"/>
    </source>
</evidence>
<keyword evidence="5" id="KW-0862">Zinc</keyword>
<dbReference type="GO" id="GO:0005634">
    <property type="term" value="C:nucleus"/>
    <property type="evidence" value="ECO:0007669"/>
    <property type="project" value="UniProtKB-SubCell"/>
</dbReference>
<feature type="domain" description="PHD-type" evidence="11">
    <location>
        <begin position="430"/>
        <end position="488"/>
    </location>
</feature>
<dbReference type="InterPro" id="IPR013083">
    <property type="entry name" value="Znf_RING/FYVE/PHD"/>
</dbReference>
<reference evidence="13" key="1">
    <citation type="submission" date="2022-11" db="UniProtKB">
        <authorList>
            <consortium name="WormBaseParasite"/>
        </authorList>
    </citation>
    <scope>IDENTIFICATION</scope>
</reference>
<keyword evidence="2" id="KW-0479">Metal-binding</keyword>
<dbReference type="CDD" id="cd15529">
    <property type="entry name" value="PHD2_PHF10"/>
    <property type="match status" value="1"/>
</dbReference>
<sequence>MGELENQPITNLPAEEDQHENHSEIQLDGVIEDNPEENSLISSTPCTVPSSSDASDDPAEKSPVEITNSIDLEVVANDSLDTVENSLVAEATDELADNTFIAPISGCIDSVSSQRSEVNGSLFVKQKVLKASNRQFLSSDVTHVPIQPSDIIEYEWPQKSGERFFIQEQISELLGISSFKRKYPEMHRRTIEPAERDMLLKEKKVQIALTAHHLTALHAVDVYELMSSEYPEIYSSYQKACNERVRQAMLEKQKEFEAIKTDAKKLAELRQKAIQSSFTFNSDLQAVRKAERTQYWELNTNIIHSPLNKWMRVAKEYTKPSIYPVYLVPGQYTDYYKKFTSTELRSLPFNTVLNTRRLFPPKRDLSPPSIKLTEEELSGPKETTESTILDQKEAKEDFKNTINLSRECASPKTSPSFSSNIPIASVKPSTPNCSICQLPDAGLFQGKSAMVRCSSCQQRMHSSCIDMPQSMVDMIRQYDWLCIDCKRCYVCQQPDQEAAMMCCDLCDRGYHTFCIGLDQPPNGTWHCPKCKESNNNSTTTIEIKSETNLGQTNKWNFTNQMASGGDPHANQNNVSTQIKIEKKPKIERKRGRPRKKVSEEIPAGE</sequence>
<feature type="compositionally biased region" description="Polar residues" evidence="10">
    <location>
        <begin position="37"/>
        <end position="48"/>
    </location>
</feature>
<keyword evidence="4 9" id="KW-0863">Zinc-finger</keyword>
<comment type="subcellular location">
    <subcellularLocation>
        <location evidence="1">Nucleus</location>
    </subcellularLocation>
</comment>
<evidence type="ECO:0000256" key="4">
    <source>
        <dbReference type="ARBA" id="ARBA00022771"/>
    </source>
</evidence>
<name>A0A915M7Q6_MELJA</name>
<proteinExistence type="predicted"/>
<dbReference type="CDD" id="cd21085">
    <property type="entry name" value="WH_NTD_PHF10"/>
    <property type="match status" value="1"/>
</dbReference>
<evidence type="ECO:0000256" key="7">
    <source>
        <dbReference type="ARBA" id="ARBA00023163"/>
    </source>
</evidence>
<dbReference type="InterPro" id="IPR019787">
    <property type="entry name" value="Znf_PHD-finger"/>
</dbReference>
<evidence type="ECO:0000313" key="12">
    <source>
        <dbReference type="Proteomes" id="UP000887561"/>
    </source>
</evidence>
<keyword evidence="12" id="KW-1185">Reference proteome</keyword>
<dbReference type="InterPro" id="IPR011011">
    <property type="entry name" value="Znf_FYVE_PHD"/>
</dbReference>
<feature type="compositionally biased region" description="Basic and acidic residues" evidence="10">
    <location>
        <begin position="372"/>
        <end position="386"/>
    </location>
</feature>
<dbReference type="SUPFAM" id="SSF57903">
    <property type="entry name" value="FYVE/PHD zinc finger"/>
    <property type="match status" value="2"/>
</dbReference>
<evidence type="ECO:0000256" key="1">
    <source>
        <dbReference type="ARBA" id="ARBA00004123"/>
    </source>
</evidence>
<dbReference type="AlphaFoldDB" id="A0A915M7Q6"/>
<evidence type="ECO:0000256" key="3">
    <source>
        <dbReference type="ARBA" id="ARBA00022737"/>
    </source>
</evidence>
<feature type="region of interest" description="Disordered" evidence="10">
    <location>
        <begin position="364"/>
        <end position="386"/>
    </location>
</feature>
<dbReference type="PROSITE" id="PS50016">
    <property type="entry name" value="ZF_PHD_2"/>
    <property type="match status" value="2"/>
</dbReference>